<dbReference type="EMBL" id="WEGH01000001">
    <property type="protein sequence ID" value="MQY03125.1"/>
    <property type="molecule type" value="Genomic_DNA"/>
</dbReference>
<dbReference type="Proteomes" id="UP000487268">
    <property type="component" value="Unassembled WGS sequence"/>
</dbReference>
<accession>A0A7K0BPM9</accession>
<evidence type="ECO:0000313" key="2">
    <source>
        <dbReference type="Proteomes" id="UP000487268"/>
    </source>
</evidence>
<organism evidence="1 2">
    <name type="scientific">Actinomadura macrotermitis</name>
    <dbReference type="NCBI Taxonomy" id="2585200"/>
    <lineage>
        <taxon>Bacteria</taxon>
        <taxon>Bacillati</taxon>
        <taxon>Actinomycetota</taxon>
        <taxon>Actinomycetes</taxon>
        <taxon>Streptosporangiales</taxon>
        <taxon>Thermomonosporaceae</taxon>
        <taxon>Actinomadura</taxon>
    </lineage>
</organism>
<dbReference type="AlphaFoldDB" id="A0A7K0BPM9"/>
<reference evidence="1 2" key="1">
    <citation type="submission" date="2019-10" db="EMBL/GenBank/DDBJ databases">
        <title>Actinomadura rubteroloni sp. nov. and Actinomadura macrotermitis sp. nov., isolated from the gut of fungus growing-termite Macrotermes natalensis.</title>
        <authorList>
            <person name="Benndorf R."/>
            <person name="Martin K."/>
            <person name="Kuefner M."/>
            <person name="De Beer W."/>
            <person name="Kaster A.-K."/>
            <person name="Vollmers J."/>
            <person name="Poulsen M."/>
            <person name="Beemelmanns C."/>
        </authorList>
    </citation>
    <scope>NUCLEOTIDE SEQUENCE [LARGE SCALE GENOMIC DNA]</scope>
    <source>
        <strain evidence="1 2">RB68</strain>
    </source>
</reference>
<comment type="caution">
    <text evidence="1">The sequence shown here is derived from an EMBL/GenBank/DDBJ whole genome shotgun (WGS) entry which is preliminary data.</text>
</comment>
<gene>
    <name evidence="1" type="ORF">ACRB68_11660</name>
</gene>
<proteinExistence type="predicted"/>
<keyword evidence="2" id="KW-1185">Reference proteome</keyword>
<sequence>MDDELSDAYFGAVSQRWAGHRWEWRAELPCGGRRIEVTLGLRDEPPGDAAAVLAAAREPVRRILAGEPEIRRRAAAALLPAARDWTEAAAGRRAIALPKIVSDAEDIERRIVPVALHLDLTPGADGRMPGRLSYDDDKIFRGQAVHAGLAVTSAGRFTVADVGFQS</sequence>
<name>A0A7K0BPM9_9ACTN</name>
<evidence type="ECO:0000313" key="1">
    <source>
        <dbReference type="EMBL" id="MQY03125.1"/>
    </source>
</evidence>
<protein>
    <submittedName>
        <fullName evidence="1">Uncharacterized protein</fullName>
    </submittedName>
</protein>